<gene>
    <name evidence="1" type="ORF">CLPUN_19070</name>
</gene>
<dbReference type="Proteomes" id="UP000190890">
    <property type="component" value="Unassembled WGS sequence"/>
</dbReference>
<evidence type="ECO:0000313" key="2">
    <source>
        <dbReference type="Proteomes" id="UP000190890"/>
    </source>
</evidence>
<name>A0A1S8TM89_9CLOT</name>
<proteinExistence type="predicted"/>
<comment type="caution">
    <text evidence="1">The sequence shown here is derived from an EMBL/GenBank/DDBJ whole genome shotgun (WGS) entry which is preliminary data.</text>
</comment>
<dbReference type="RefSeq" id="WP_077847065.1">
    <property type="nucleotide sequence ID" value="NZ_LZZM01000125.1"/>
</dbReference>
<evidence type="ECO:0000313" key="1">
    <source>
        <dbReference type="EMBL" id="OOM78545.1"/>
    </source>
</evidence>
<protein>
    <submittedName>
        <fullName evidence="1">LVIVD repeat protein</fullName>
    </submittedName>
</protein>
<dbReference type="EMBL" id="LZZM01000125">
    <property type="protein sequence ID" value="OOM78545.1"/>
    <property type="molecule type" value="Genomic_DNA"/>
</dbReference>
<accession>A0A1S8TM89</accession>
<organism evidence="1 2">
    <name type="scientific">Clostridium puniceum</name>
    <dbReference type="NCBI Taxonomy" id="29367"/>
    <lineage>
        <taxon>Bacteria</taxon>
        <taxon>Bacillati</taxon>
        <taxon>Bacillota</taxon>
        <taxon>Clostridia</taxon>
        <taxon>Eubacteriales</taxon>
        <taxon>Clostridiaceae</taxon>
        <taxon>Clostridium</taxon>
    </lineage>
</organism>
<reference evidence="1 2" key="1">
    <citation type="submission" date="2016-05" db="EMBL/GenBank/DDBJ databases">
        <title>Microbial solvent formation.</title>
        <authorList>
            <person name="Poehlein A."/>
            <person name="Montoya Solano J.D."/>
            <person name="Flitsch S."/>
            <person name="Krabben P."/>
            <person name="Duerre P."/>
            <person name="Daniel R."/>
        </authorList>
    </citation>
    <scope>NUCLEOTIDE SEQUENCE [LARGE SCALE GENOMIC DNA]</scope>
    <source>
        <strain evidence="1 2">DSM 2619</strain>
    </source>
</reference>
<dbReference type="STRING" id="29367.CLPUN_19070"/>
<dbReference type="OrthoDB" id="8375at2"/>
<sequence length="466" mass="52665">MTKKFYAKGKGNEGYIKNLEVLSFCNLDGTCGMFQMALYKTDEGKYYLYGACFGGGQVGVMISDVTDPTKPEFIKHFDVIDKKEYPTTTTPKLQIADGLMIVAMSAGSGPNALVEQSELQNMKCEVGIRIYDIKTDPINPKFLGYWDCGVPHSIGVHRFMYNGGRYVHVSAECRGFEGMIYRIIDIEDPTKPVEIGRWWSPEQYADGYPGRTFDPHAAHVPEFMDKGWMHGPPFVVGDKAYLGYCGDGLVVLDVADFTRPKALGQLKFMPTFSSRLAGARTHTALPLPGRDLVVVTNEGERFQFFPPEKLKQENRAHAMNNIHMVDVRDPYNPTLIAEFPYPEVPKNFPYRNFNEMQLDGATGPFGPHNLHEPMSGKPWLEQRGDRVYCCYFHAGLRVYDVSDPYYIKEIAYFIPPNPNKKSEESYFPGFPGPRNATTEDCIVDDRGNIIIDALDDGFYILKMKED</sequence>
<keyword evidence="2" id="KW-1185">Reference proteome</keyword>
<dbReference type="AlphaFoldDB" id="A0A1S8TM89"/>